<keyword evidence="2" id="KW-1185">Reference proteome</keyword>
<organism evidence="1 2">
    <name type="scientific">Chaetomium tenue</name>
    <dbReference type="NCBI Taxonomy" id="1854479"/>
    <lineage>
        <taxon>Eukaryota</taxon>
        <taxon>Fungi</taxon>
        <taxon>Dikarya</taxon>
        <taxon>Ascomycota</taxon>
        <taxon>Pezizomycotina</taxon>
        <taxon>Sordariomycetes</taxon>
        <taxon>Sordariomycetidae</taxon>
        <taxon>Sordariales</taxon>
        <taxon>Chaetomiaceae</taxon>
        <taxon>Chaetomium</taxon>
    </lineage>
</organism>
<dbReference type="Proteomes" id="UP000724584">
    <property type="component" value="Unassembled WGS sequence"/>
</dbReference>
<accession>A0ACB7P4T2</accession>
<gene>
    <name evidence="1" type="ORF">F5144DRAFT_592358</name>
</gene>
<protein>
    <submittedName>
        <fullName evidence="1">Uncharacterized protein</fullName>
    </submittedName>
</protein>
<evidence type="ECO:0000313" key="1">
    <source>
        <dbReference type="EMBL" id="KAH6631325.1"/>
    </source>
</evidence>
<proteinExistence type="predicted"/>
<dbReference type="EMBL" id="JAGIZQ010000004">
    <property type="protein sequence ID" value="KAH6631325.1"/>
    <property type="molecule type" value="Genomic_DNA"/>
</dbReference>
<evidence type="ECO:0000313" key="2">
    <source>
        <dbReference type="Proteomes" id="UP000724584"/>
    </source>
</evidence>
<comment type="caution">
    <text evidence="1">The sequence shown here is derived from an EMBL/GenBank/DDBJ whole genome shotgun (WGS) entry which is preliminary data.</text>
</comment>
<reference evidence="1 2" key="1">
    <citation type="journal article" date="2021" name="Nat. Commun.">
        <title>Genetic determinants of endophytism in the Arabidopsis root mycobiome.</title>
        <authorList>
            <person name="Mesny F."/>
            <person name="Miyauchi S."/>
            <person name="Thiergart T."/>
            <person name="Pickel B."/>
            <person name="Atanasova L."/>
            <person name="Karlsson M."/>
            <person name="Huettel B."/>
            <person name="Barry K.W."/>
            <person name="Haridas S."/>
            <person name="Chen C."/>
            <person name="Bauer D."/>
            <person name="Andreopoulos W."/>
            <person name="Pangilinan J."/>
            <person name="LaButti K."/>
            <person name="Riley R."/>
            <person name="Lipzen A."/>
            <person name="Clum A."/>
            <person name="Drula E."/>
            <person name="Henrissat B."/>
            <person name="Kohler A."/>
            <person name="Grigoriev I.V."/>
            <person name="Martin F.M."/>
            <person name="Hacquard S."/>
        </authorList>
    </citation>
    <scope>NUCLEOTIDE SEQUENCE [LARGE SCALE GENOMIC DNA]</scope>
    <source>
        <strain evidence="1 2">MPI-SDFR-AT-0079</strain>
    </source>
</reference>
<sequence>MTVNASNNSGARPFIDDDLEPSRRECIHDDEKLCKWNLNRLVSSFPLEIRSSTICKGSGLFTSAAIPEGHEIYHVLPTMDNITADNPSFCSYCLKNTQEVLGGPSKANEETKACSRCKVARYCSKFVRQLGKKYRLWFRGGSSQRYLRVRSIKPIAAGEEITICYVDPALTLTARKAFLQHEYFFDCSCNRCKAERKECSSLLGGTEKLSTLPQYQQDIVQLIGAAVKAAKYPGVFPDYEDPAAIETRLRTITVNAFPPGKSWPEHMEPLPSARLSLAMLYLGKGQPVPALRNALKAQLLSSRRRGREWVNDMMDVITILIVAASLPPDSSAFMDKKFPPSSDIHNVTVGYFIAAADQASGVFGAEAEYAKGISHMTNVMAKQKGPPMPGSKEFIEAFVSAQRKLLEWAGIPEENAVVIRGM</sequence>
<name>A0ACB7P4T2_9PEZI</name>